<evidence type="ECO:0000256" key="6">
    <source>
        <dbReference type="ARBA" id="ARBA00023014"/>
    </source>
</evidence>
<dbReference type="GO" id="GO:0005829">
    <property type="term" value="C:cytosol"/>
    <property type="evidence" value="ECO:0007669"/>
    <property type="project" value="TreeGrafter"/>
</dbReference>
<proteinExistence type="inferred from homology"/>
<dbReference type="PRINTS" id="PR00355">
    <property type="entry name" value="ADRENODOXIN"/>
</dbReference>
<keyword evidence="5" id="KW-0408">Iron</keyword>
<dbReference type="InterPro" id="IPR011536">
    <property type="entry name" value="Fdx_isc"/>
</dbReference>
<dbReference type="Proteomes" id="UP000295382">
    <property type="component" value="Unassembled WGS sequence"/>
</dbReference>
<dbReference type="OrthoDB" id="9793027at2"/>
<dbReference type="InterPro" id="IPR012675">
    <property type="entry name" value="Beta-grasp_dom_sf"/>
</dbReference>
<name>A0A4V2UI52_PAULE</name>
<dbReference type="PANTHER" id="PTHR23426:SF65">
    <property type="entry name" value="FERREDOXIN-2, MITOCHONDRIAL"/>
    <property type="match status" value="1"/>
</dbReference>
<evidence type="ECO:0000313" key="9">
    <source>
        <dbReference type="EMBL" id="TCS33086.1"/>
    </source>
</evidence>
<keyword evidence="4" id="KW-0479">Metal-binding</keyword>
<evidence type="ECO:0000256" key="3">
    <source>
        <dbReference type="ARBA" id="ARBA00022714"/>
    </source>
</evidence>
<keyword evidence="10" id="KW-1185">Reference proteome</keyword>
<evidence type="ECO:0000313" key="10">
    <source>
        <dbReference type="Proteomes" id="UP000295382"/>
    </source>
</evidence>
<dbReference type="GO" id="GO:0046872">
    <property type="term" value="F:metal ion binding"/>
    <property type="evidence" value="ECO:0007669"/>
    <property type="project" value="UniProtKB-KW"/>
</dbReference>
<dbReference type="SUPFAM" id="SSF54292">
    <property type="entry name" value="2Fe-2S ferredoxin-like"/>
    <property type="match status" value="1"/>
</dbReference>
<evidence type="ECO:0000256" key="7">
    <source>
        <dbReference type="ARBA" id="ARBA00034078"/>
    </source>
</evidence>
<organism evidence="9 10">
    <name type="scientific">Paucimonas lemoignei</name>
    <name type="common">Pseudomonas lemoignei</name>
    <dbReference type="NCBI Taxonomy" id="29443"/>
    <lineage>
        <taxon>Bacteria</taxon>
        <taxon>Pseudomonadati</taxon>
        <taxon>Pseudomonadota</taxon>
        <taxon>Betaproteobacteria</taxon>
        <taxon>Burkholderiales</taxon>
        <taxon>Burkholderiaceae</taxon>
        <taxon>Paucimonas</taxon>
    </lineage>
</organism>
<gene>
    <name evidence="9" type="ORF">EDC30_11827</name>
</gene>
<dbReference type="RefSeq" id="WP_132260295.1">
    <property type="nucleotide sequence ID" value="NZ_SLZQ01000018.1"/>
</dbReference>
<evidence type="ECO:0000256" key="5">
    <source>
        <dbReference type="ARBA" id="ARBA00023004"/>
    </source>
</evidence>
<dbReference type="InterPro" id="IPR001041">
    <property type="entry name" value="2Fe-2S_ferredoxin-type"/>
</dbReference>
<dbReference type="InterPro" id="IPR001055">
    <property type="entry name" value="Adrenodoxin-like"/>
</dbReference>
<comment type="cofactor">
    <cofactor evidence="7">
        <name>[2Fe-2S] cluster</name>
        <dbReference type="ChEBI" id="CHEBI:190135"/>
    </cofactor>
</comment>
<dbReference type="AlphaFoldDB" id="A0A4V2UI52"/>
<keyword evidence="6" id="KW-0411">Iron-sulfur</keyword>
<feature type="domain" description="2Fe-2S ferredoxin-type" evidence="8">
    <location>
        <begin position="2"/>
        <end position="104"/>
    </location>
</feature>
<dbReference type="NCBIfam" id="TIGR02007">
    <property type="entry name" value="fdx_isc"/>
    <property type="match status" value="1"/>
</dbReference>
<keyword evidence="3" id="KW-0001">2Fe-2S</keyword>
<dbReference type="GO" id="GO:0140647">
    <property type="term" value="P:P450-containing electron transport chain"/>
    <property type="evidence" value="ECO:0007669"/>
    <property type="project" value="InterPro"/>
</dbReference>
<dbReference type="CDD" id="cd00207">
    <property type="entry name" value="fer2"/>
    <property type="match status" value="1"/>
</dbReference>
<dbReference type="EMBL" id="SLZQ01000018">
    <property type="protein sequence ID" value="TCS33086.1"/>
    <property type="molecule type" value="Genomic_DNA"/>
</dbReference>
<dbReference type="PROSITE" id="PS51085">
    <property type="entry name" value="2FE2S_FER_2"/>
    <property type="match status" value="1"/>
</dbReference>
<accession>A0A4V2UI52</accession>
<dbReference type="InterPro" id="IPR036010">
    <property type="entry name" value="2Fe-2S_ferredoxin-like_sf"/>
</dbReference>
<comment type="similarity">
    <text evidence="1">Belongs to the adrenodoxin/putidaredoxin family.</text>
</comment>
<comment type="caution">
    <text evidence="9">The sequence shown here is derived from an EMBL/GenBank/DDBJ whole genome shotgun (WGS) entry which is preliminary data.</text>
</comment>
<dbReference type="PANTHER" id="PTHR23426">
    <property type="entry name" value="FERREDOXIN/ADRENODOXIN"/>
    <property type="match status" value="1"/>
</dbReference>
<sequence length="112" mass="12197">MPIIEVLPHPDYAPDGASFKVAESISVCDALLEHGVELDHACGKVGACTTCHVYVQQGFQSLNTPEENEEDMLDRAWGLQPNSRLSCQAVVSKADLVVEIPKYSINQVKENG</sequence>
<dbReference type="Gene3D" id="3.10.20.30">
    <property type="match status" value="1"/>
</dbReference>
<evidence type="ECO:0000256" key="1">
    <source>
        <dbReference type="ARBA" id="ARBA00010914"/>
    </source>
</evidence>
<protein>
    <recommendedName>
        <fullName evidence="2">2Fe-2S ferredoxin</fullName>
    </recommendedName>
</protein>
<dbReference type="GO" id="GO:0009055">
    <property type="term" value="F:electron transfer activity"/>
    <property type="evidence" value="ECO:0007669"/>
    <property type="project" value="InterPro"/>
</dbReference>
<evidence type="ECO:0000259" key="8">
    <source>
        <dbReference type="PROSITE" id="PS51085"/>
    </source>
</evidence>
<evidence type="ECO:0000256" key="4">
    <source>
        <dbReference type="ARBA" id="ARBA00022723"/>
    </source>
</evidence>
<dbReference type="Pfam" id="PF00111">
    <property type="entry name" value="Fer2"/>
    <property type="match status" value="1"/>
</dbReference>
<reference evidence="9 10" key="1">
    <citation type="submission" date="2019-03" db="EMBL/GenBank/DDBJ databases">
        <title>Genomic Encyclopedia of Type Strains, Phase IV (KMG-IV): sequencing the most valuable type-strain genomes for metagenomic binning, comparative biology and taxonomic classification.</title>
        <authorList>
            <person name="Goeker M."/>
        </authorList>
    </citation>
    <scope>NUCLEOTIDE SEQUENCE [LARGE SCALE GENOMIC DNA]</scope>
    <source>
        <strain evidence="9 10">DSM 7445</strain>
    </source>
</reference>
<evidence type="ECO:0000256" key="2">
    <source>
        <dbReference type="ARBA" id="ARBA00019395"/>
    </source>
</evidence>
<dbReference type="GO" id="GO:0051537">
    <property type="term" value="F:2 iron, 2 sulfur cluster binding"/>
    <property type="evidence" value="ECO:0007669"/>
    <property type="project" value="UniProtKB-KW"/>
</dbReference>